<dbReference type="GO" id="GO:0000917">
    <property type="term" value="P:division septum assembly"/>
    <property type="evidence" value="ECO:0007669"/>
    <property type="project" value="UniProtKB-KW"/>
</dbReference>
<name>A0A212T9T5_9BURK</name>
<evidence type="ECO:0000313" key="6">
    <source>
        <dbReference type="EMBL" id="SNC62601.1"/>
    </source>
</evidence>
<evidence type="ECO:0000256" key="5">
    <source>
        <dbReference type="HAMAP-Rule" id="MF_01092"/>
    </source>
</evidence>
<keyword evidence="4 5" id="KW-0131">Cell cycle</keyword>
<evidence type="ECO:0000256" key="2">
    <source>
        <dbReference type="ARBA" id="ARBA00022618"/>
    </source>
</evidence>
<dbReference type="NCBIfam" id="NF003656">
    <property type="entry name" value="PRK05287.1-4"/>
    <property type="match status" value="1"/>
</dbReference>
<dbReference type="Pfam" id="PF07072">
    <property type="entry name" value="ZapD"/>
    <property type="match status" value="1"/>
</dbReference>
<dbReference type="InterPro" id="IPR027462">
    <property type="entry name" value="ZapD_C"/>
</dbReference>
<dbReference type="AlphaFoldDB" id="A0A212T9T5"/>
<evidence type="ECO:0000256" key="4">
    <source>
        <dbReference type="ARBA" id="ARBA00023306"/>
    </source>
</evidence>
<dbReference type="HAMAP" id="MF_01092">
    <property type="entry name" value="ZapD"/>
    <property type="match status" value="1"/>
</dbReference>
<dbReference type="Proteomes" id="UP000197215">
    <property type="component" value="Unassembled WGS sequence"/>
</dbReference>
<organism evidence="6 7">
    <name type="scientific">Polynucleobacter victoriensis</name>
    <dbReference type="NCBI Taxonomy" id="2049319"/>
    <lineage>
        <taxon>Bacteria</taxon>
        <taxon>Pseudomonadati</taxon>
        <taxon>Pseudomonadota</taxon>
        <taxon>Betaproteobacteria</taxon>
        <taxon>Burkholderiales</taxon>
        <taxon>Burkholderiaceae</taxon>
        <taxon>Polynucleobacter</taxon>
    </lineage>
</organism>
<evidence type="ECO:0000256" key="3">
    <source>
        <dbReference type="ARBA" id="ARBA00023210"/>
    </source>
</evidence>
<keyword evidence="7" id="KW-1185">Reference proteome</keyword>
<gene>
    <name evidence="5" type="primary">zapD</name>
    <name evidence="6" type="ORF">SAMN06295916_0710</name>
</gene>
<accession>A0A212T9T5</accession>
<reference evidence="7" key="1">
    <citation type="submission" date="2017-06" db="EMBL/GenBank/DDBJ databases">
        <authorList>
            <person name="Varghese N."/>
            <person name="Submissions S."/>
        </authorList>
    </citation>
    <scope>NUCLEOTIDE SEQUENCE [LARGE SCALE GENOMIC DNA]</scope>
    <source>
        <strain evidence="7">MWH-VicM1</strain>
    </source>
</reference>
<proteinExistence type="inferred from homology"/>
<comment type="function">
    <text evidence="5">Cell division factor that enhances FtsZ-ring assembly. Directly interacts with FtsZ and promotes bundling of FtsZ protofilaments, with a reduction in FtsZ GTPase activity.</text>
</comment>
<keyword evidence="1 5" id="KW-0963">Cytoplasm</keyword>
<dbReference type="RefSeq" id="WP_088812588.1">
    <property type="nucleotide sequence ID" value="NZ_FYEX01000001.1"/>
</dbReference>
<dbReference type="PANTHER" id="PTHR39455:SF1">
    <property type="entry name" value="CELL DIVISION PROTEIN ZAPD"/>
    <property type="match status" value="1"/>
</dbReference>
<dbReference type="GO" id="GO:0032153">
    <property type="term" value="C:cell division site"/>
    <property type="evidence" value="ECO:0007669"/>
    <property type="project" value="TreeGrafter"/>
</dbReference>
<protein>
    <recommendedName>
        <fullName evidence="5">Cell division protein ZapD</fullName>
    </recommendedName>
    <alternativeName>
        <fullName evidence="5">Z ring-associated protein D</fullName>
    </alternativeName>
</protein>
<dbReference type="InterPro" id="IPR036268">
    <property type="entry name" value="ZapD_sf"/>
</dbReference>
<evidence type="ECO:0000256" key="1">
    <source>
        <dbReference type="ARBA" id="ARBA00022490"/>
    </source>
</evidence>
<keyword evidence="3 5" id="KW-0717">Septation</keyword>
<dbReference type="Gene3D" id="1.10.3900.10">
    <property type="entry name" value="YacF-like"/>
    <property type="match status" value="1"/>
</dbReference>
<dbReference type="PANTHER" id="PTHR39455">
    <property type="entry name" value="CELL DIVISION PROTEIN ZAPD"/>
    <property type="match status" value="1"/>
</dbReference>
<comment type="subunit">
    <text evidence="5">Interacts with FtsZ.</text>
</comment>
<dbReference type="OrthoDB" id="5294622at2"/>
<dbReference type="InterPro" id="IPR009777">
    <property type="entry name" value="ZapD"/>
</dbReference>
<keyword evidence="2 5" id="KW-0132">Cell division</keyword>
<comment type="subcellular location">
    <subcellularLocation>
        <location evidence="5">Cytoplasm</location>
    </subcellularLocation>
    <text evidence="5">Localizes to mid-cell in an FtsZ-dependent manner.</text>
</comment>
<comment type="similarity">
    <text evidence="5">Belongs to the ZapD family.</text>
</comment>
<dbReference type="EMBL" id="FYEX01000001">
    <property type="protein sequence ID" value="SNC62601.1"/>
    <property type="molecule type" value="Genomic_DNA"/>
</dbReference>
<dbReference type="SUPFAM" id="SSF160950">
    <property type="entry name" value="YacF-like"/>
    <property type="match status" value="1"/>
</dbReference>
<evidence type="ECO:0000313" key="7">
    <source>
        <dbReference type="Proteomes" id="UP000197215"/>
    </source>
</evidence>
<dbReference type="GO" id="GO:0005737">
    <property type="term" value="C:cytoplasm"/>
    <property type="evidence" value="ECO:0007669"/>
    <property type="project" value="UniProtKB-SubCell"/>
</dbReference>
<sequence>MIIYEYPFNELVRSLLRLEYLFDRFEYFVEKDDARDQHQAIAILFDLGEITARADLKSSLMKELDRQRNSLMSLKTAAQINQDVLSKTLNDMDGIWGKINQTGKTNAQILESEWLNLIRSRLSIPGGTSPVDLPAYFAWQYTPADQRRQSLKNYVAPLLAWKDASQMFLKLLRSSGKAESMVATNGAYQQMLSGKTYQLMRVGIENPALIPEISANKYMLWTRFMTCDGETKPRPIGEDVSFQLSLCNF</sequence>
<dbReference type="GO" id="GO:0043093">
    <property type="term" value="P:FtsZ-dependent cytokinesis"/>
    <property type="evidence" value="ECO:0007669"/>
    <property type="project" value="UniProtKB-UniRule"/>
</dbReference>
<dbReference type="Gene3D" id="2.60.440.10">
    <property type="entry name" value="YacF-like domains"/>
    <property type="match status" value="1"/>
</dbReference>